<dbReference type="AlphaFoldDB" id="A0A1Y1JRU9"/>
<protein>
    <submittedName>
        <fullName evidence="1">Variable surface protein</fullName>
    </submittedName>
</protein>
<dbReference type="GeneID" id="39744735"/>
<evidence type="ECO:0000313" key="2">
    <source>
        <dbReference type="Proteomes" id="UP000195521"/>
    </source>
</evidence>
<dbReference type="OrthoDB" id="10670103at2759"/>
<comment type="caution">
    <text evidence="1">The sequence shown here is derived from an EMBL/GenBank/DDBJ whole genome shotgun (WGS) entry which is preliminary data.</text>
</comment>
<name>A0A1Y1JRU9_PLAGO</name>
<keyword evidence="2" id="KW-1185">Reference proteome</keyword>
<dbReference type="Proteomes" id="UP000195521">
    <property type="component" value="Unassembled WGS sequence"/>
</dbReference>
<dbReference type="InterPro" id="IPR008780">
    <property type="entry name" value="Plasmodium_Vir"/>
</dbReference>
<dbReference type="EMBL" id="BDQF01000030">
    <property type="protein sequence ID" value="GAW83927.1"/>
    <property type="molecule type" value="Genomic_DNA"/>
</dbReference>
<reference evidence="2" key="1">
    <citation type="submission" date="2017-04" db="EMBL/GenBank/DDBJ databases">
        <title>Plasmodium gonderi genome.</title>
        <authorList>
            <person name="Arisue N."/>
            <person name="Honma H."/>
            <person name="Kawai S."/>
            <person name="Tougan T."/>
            <person name="Tanabe K."/>
            <person name="Horii T."/>
        </authorList>
    </citation>
    <scope>NUCLEOTIDE SEQUENCE [LARGE SCALE GENOMIC DNA]</scope>
    <source>
        <strain evidence="2">ATCC 30045</strain>
    </source>
</reference>
<dbReference type="RefSeq" id="XP_028546516.1">
    <property type="nucleotide sequence ID" value="XM_028690715.1"/>
</dbReference>
<evidence type="ECO:0000313" key="1">
    <source>
        <dbReference type="EMBL" id="GAW83927.1"/>
    </source>
</evidence>
<dbReference type="Pfam" id="PF05795">
    <property type="entry name" value="Plasmodium_Vir"/>
    <property type="match status" value="1"/>
</dbReference>
<sequence length="233" mass="27640">MDKDIYKLAKDFPTWGSIMENAKSSNSDGITGNCNSFEAAKFKNFDHSVQKICKQAENYTSTIESTYWERLNQSKFSCIYLYYWLYYYNNNKNMGHIKSLFHEFLETIDTSHKNICSESAYTTITDDEMQKLKDLHDMYTKLNNIENNTTSFDDKCSCANECAISYMKYKNPCESNSFSDFCNELKNVREKYNALRALRRKRNKWNNIDENYNIFQSYKNESNASMKRRHHIL</sequence>
<gene>
    <name evidence="1" type="ORF">PGO_000140</name>
</gene>
<organism evidence="1 2">
    <name type="scientific">Plasmodium gonderi</name>
    <dbReference type="NCBI Taxonomy" id="77519"/>
    <lineage>
        <taxon>Eukaryota</taxon>
        <taxon>Sar</taxon>
        <taxon>Alveolata</taxon>
        <taxon>Apicomplexa</taxon>
        <taxon>Aconoidasida</taxon>
        <taxon>Haemosporida</taxon>
        <taxon>Plasmodiidae</taxon>
        <taxon>Plasmodium</taxon>
        <taxon>Plasmodium (Plasmodium)</taxon>
    </lineage>
</organism>
<proteinExistence type="predicted"/>
<accession>A0A1Y1JRU9</accession>